<dbReference type="SUPFAM" id="SSF144232">
    <property type="entry name" value="HIT/MYND zinc finger-like"/>
    <property type="match status" value="1"/>
</dbReference>
<keyword evidence="3" id="KW-0862">Zinc</keyword>
<evidence type="ECO:0000256" key="2">
    <source>
        <dbReference type="ARBA" id="ARBA00022771"/>
    </source>
</evidence>
<evidence type="ECO:0000313" key="7">
    <source>
        <dbReference type="Proteomes" id="UP000559027"/>
    </source>
</evidence>
<organism evidence="6 7">
    <name type="scientific">Leucocoprinus leucothites</name>
    <dbReference type="NCBI Taxonomy" id="201217"/>
    <lineage>
        <taxon>Eukaryota</taxon>
        <taxon>Fungi</taxon>
        <taxon>Dikarya</taxon>
        <taxon>Basidiomycota</taxon>
        <taxon>Agaricomycotina</taxon>
        <taxon>Agaricomycetes</taxon>
        <taxon>Agaricomycetidae</taxon>
        <taxon>Agaricales</taxon>
        <taxon>Agaricineae</taxon>
        <taxon>Agaricaceae</taxon>
        <taxon>Leucocoprinus</taxon>
    </lineage>
</organism>
<gene>
    <name evidence="6" type="ORF">D9756_010600</name>
</gene>
<feature type="domain" description="MYND-type" evidence="5">
    <location>
        <begin position="77"/>
        <end position="114"/>
    </location>
</feature>
<proteinExistence type="predicted"/>
<dbReference type="Gene3D" id="6.10.140.2220">
    <property type="match status" value="1"/>
</dbReference>
<dbReference type="PROSITE" id="PS01360">
    <property type="entry name" value="ZF_MYND_1"/>
    <property type="match status" value="1"/>
</dbReference>
<dbReference type="Proteomes" id="UP000559027">
    <property type="component" value="Unassembled WGS sequence"/>
</dbReference>
<keyword evidence="7" id="KW-1185">Reference proteome</keyword>
<dbReference type="GO" id="GO:0008270">
    <property type="term" value="F:zinc ion binding"/>
    <property type="evidence" value="ECO:0007669"/>
    <property type="project" value="UniProtKB-KW"/>
</dbReference>
<dbReference type="OrthoDB" id="341421at2759"/>
<evidence type="ECO:0000256" key="4">
    <source>
        <dbReference type="PROSITE-ProRule" id="PRU00134"/>
    </source>
</evidence>
<keyword evidence="2 4" id="KW-0863">Zinc-finger</keyword>
<dbReference type="AlphaFoldDB" id="A0A8H5CRX7"/>
<comment type="caution">
    <text evidence="6">The sequence shown here is derived from an EMBL/GenBank/DDBJ whole genome shotgun (WGS) entry which is preliminary data.</text>
</comment>
<sequence>MNTNAIPSLPWSGDEEGWSESYQRMVRGCEAIPTADPTKLYDVFERMSRAEVDFDELPRPTGIGREISVPLQKLDKCKVCLSTSNLRLCNSCASAIYCSRECQKFDWRVHKPFCSQTQQINLKTFYPFIAYMFDSLRRLTPTQERNPSSHPNPFVDSMFQKLGRRMGPNDPDSVLHPALTHRLLRAPAPGSRRATSSENKIHHTVVLGEKHNLQISDLPNPHKLSSWWKGHSTMAGMQMFLHVIRENHILEVTVAVSLLLLSEVYSAHMAKSFDSLGNPTWEPRECFRLEYGHSPVSDFGICRGRIQGKANGVQTWTYYNPKSSSRTTVLDPDNHFWLYFRTIKGEELVLDCCTFPYGMEGCVDASTCLRNLSSIFRDYGSARTPAYFYAPRHPEECPNSHSLIETERFSVMHDTTLYGALSWELFGGRDKAQHAIIHEFMTKVQGKPSTVDQEDRVRDYRSFGAMLLGQVLTGKHWKNWEKPTTHSRDDCFDPRNPKEGVFMKGSKADPDCNAKLNGLMGLFGEVLGIN</sequence>
<name>A0A8H5CRX7_9AGAR</name>
<evidence type="ECO:0000256" key="3">
    <source>
        <dbReference type="ARBA" id="ARBA00022833"/>
    </source>
</evidence>
<protein>
    <recommendedName>
        <fullName evidence="5">MYND-type domain-containing protein</fullName>
    </recommendedName>
</protein>
<dbReference type="InterPro" id="IPR002893">
    <property type="entry name" value="Znf_MYND"/>
</dbReference>
<evidence type="ECO:0000259" key="5">
    <source>
        <dbReference type="PROSITE" id="PS50865"/>
    </source>
</evidence>
<reference evidence="6 7" key="1">
    <citation type="journal article" date="2020" name="ISME J.">
        <title>Uncovering the hidden diversity of litter-decomposition mechanisms in mushroom-forming fungi.</title>
        <authorList>
            <person name="Floudas D."/>
            <person name="Bentzer J."/>
            <person name="Ahren D."/>
            <person name="Johansson T."/>
            <person name="Persson P."/>
            <person name="Tunlid A."/>
        </authorList>
    </citation>
    <scope>NUCLEOTIDE SEQUENCE [LARGE SCALE GENOMIC DNA]</scope>
    <source>
        <strain evidence="6 7">CBS 146.42</strain>
    </source>
</reference>
<evidence type="ECO:0000313" key="6">
    <source>
        <dbReference type="EMBL" id="KAF5346896.1"/>
    </source>
</evidence>
<dbReference type="PROSITE" id="PS50865">
    <property type="entry name" value="ZF_MYND_2"/>
    <property type="match status" value="1"/>
</dbReference>
<accession>A0A8H5CRX7</accession>
<evidence type="ECO:0000256" key="1">
    <source>
        <dbReference type="ARBA" id="ARBA00022723"/>
    </source>
</evidence>
<dbReference type="EMBL" id="JAACJO010000029">
    <property type="protein sequence ID" value="KAF5346896.1"/>
    <property type="molecule type" value="Genomic_DNA"/>
</dbReference>
<dbReference type="Pfam" id="PF01753">
    <property type="entry name" value="zf-MYND"/>
    <property type="match status" value="1"/>
</dbReference>
<keyword evidence="1" id="KW-0479">Metal-binding</keyword>